<sequence length="532" mass="60559">MEVAFQEVSKRGSKSPARYIDHHSGRLYIIYGGCIYSISTRGPIKNITKFGFRIKHPTMCAIINTELNRLNGMPFDRQEEEYIFTSHLGEISESPHDELIDNFTVEIRRPILCKIFVGLQVSETLEIRVGEVSLRNRVLRLFRTPDLINTTTGFRYQVDSSALVLTQAHITTLPKFIEEDLEDLFLNSLTREPIHEQSQIFTPIIITGGKIISTVAVGNEKKALRGCKKKTILSDHVQVKHIYPDQMFDEDVENFWECWKVLKRLWKMLMIVDAATISRHGLLATIGLSWETDGAKLKSTLRDEADILVTLPYPGQRCLSKASFGRSSVIPYTLFNYLLMLGHYPCHFDEITVVCERYIEKSGLKKIQSPETLQLQELSEVVLNILKTLLATHYVLQDALVSCCLNPKVQPKPRCSYPPESIPLIPETAVLLDAAKTRLMKDVSTAACLRTKIPQEILVNTAKRTAAALVCIYLYEEAYAASEVSEITGNFELGRKIEDLWKMTKEEISPIIWEYRTDLVEILKSIISFRLA</sequence>
<evidence type="ECO:0000256" key="5">
    <source>
        <dbReference type="ARBA" id="ARBA00022580"/>
    </source>
</evidence>
<keyword evidence="5" id="KW-0920">Virion tegument</keyword>
<proteinExistence type="predicted"/>
<dbReference type="Proteomes" id="UP000124840">
    <property type="component" value="Segment"/>
</dbReference>
<keyword evidence="4" id="KW-1048">Host nucleus</keyword>
<accession>A0A0K0K784</accession>
<name>A0A0K0K784_ILTV</name>
<organismHost>
    <name type="scientific">Gallus gallus</name>
    <name type="common">Chicken</name>
    <dbReference type="NCBI Taxonomy" id="9031"/>
</organismHost>
<evidence type="ECO:0000256" key="4">
    <source>
        <dbReference type="ARBA" id="ARBA00022562"/>
    </source>
</evidence>
<dbReference type="GO" id="GO:0030430">
    <property type="term" value="C:host cell cytoplasm"/>
    <property type="evidence" value="ECO:0007669"/>
    <property type="project" value="UniProtKB-SubCell"/>
</dbReference>
<evidence type="ECO:0000256" key="7">
    <source>
        <dbReference type="ARBA" id="ARBA00023200"/>
    </source>
</evidence>
<evidence type="ECO:0000313" key="8">
    <source>
        <dbReference type="EMBL" id="AGN48354.1"/>
    </source>
</evidence>
<dbReference type="GO" id="GO:0019033">
    <property type="term" value="C:viral tegument"/>
    <property type="evidence" value="ECO:0007669"/>
    <property type="project" value="UniProtKB-SubCell"/>
</dbReference>
<evidence type="ECO:0000313" key="9">
    <source>
        <dbReference type="Proteomes" id="UP000124840"/>
    </source>
</evidence>
<gene>
    <name evidence="8" type="primary">UL21</name>
    <name evidence="8" type="ORF">ILTVK317_ORF42</name>
</gene>
<dbReference type="GO" id="GO:0042025">
    <property type="term" value="C:host cell nucleus"/>
    <property type="evidence" value="ECO:0007669"/>
    <property type="project" value="UniProtKB-SubCell"/>
</dbReference>
<dbReference type="EMBL" id="JX458824">
    <property type="protein sequence ID" value="AGN48354.1"/>
    <property type="molecule type" value="Genomic_DNA"/>
</dbReference>
<dbReference type="InterPro" id="IPR004936">
    <property type="entry name" value="Herpes_UL21"/>
</dbReference>
<organism evidence="8 9">
    <name type="scientific">Infectious laryngotracheitis virus</name>
    <name type="common">ILTV</name>
    <name type="synonym">Gallid herpesvirus 1</name>
    <dbReference type="NCBI Taxonomy" id="10386"/>
    <lineage>
        <taxon>Viruses</taxon>
        <taxon>Duplodnaviria</taxon>
        <taxon>Heunggongvirae</taxon>
        <taxon>Peploviricota</taxon>
        <taxon>Herviviricetes</taxon>
        <taxon>Herpesvirales</taxon>
        <taxon>Orthoherpesviridae</taxon>
        <taxon>Alphaherpesvirinae</taxon>
        <taxon>Iltovirus</taxon>
        <taxon>Iltovirus gallidalpha1</taxon>
    </lineage>
</organism>
<reference evidence="9" key="1">
    <citation type="submission" date="2012-08" db="EMBL/GenBank/DDBJ databases">
        <authorList>
            <person name="Xu Y.-L."/>
            <person name="He P."/>
            <person name="Zhang L."/>
            <person name="Dong S.-L."/>
            <person name="Li F."/>
        </authorList>
    </citation>
    <scope>NUCLEOTIDE SEQUENCE [LARGE SCALE GENOMIC DNA]</scope>
</reference>
<evidence type="ECO:0000256" key="2">
    <source>
        <dbReference type="ARBA" id="ARBA00004192"/>
    </source>
</evidence>
<evidence type="ECO:0000256" key="1">
    <source>
        <dbReference type="ARBA" id="ARBA00004147"/>
    </source>
</evidence>
<dbReference type="Pfam" id="PF03252">
    <property type="entry name" value="Herpes_UL21"/>
    <property type="match status" value="1"/>
</dbReference>
<evidence type="ECO:0000256" key="6">
    <source>
        <dbReference type="ARBA" id="ARBA00022844"/>
    </source>
</evidence>
<keyword evidence="6" id="KW-0946">Virion</keyword>
<evidence type="ECO:0000256" key="3">
    <source>
        <dbReference type="ARBA" id="ARBA00004535"/>
    </source>
</evidence>
<comment type="subcellular location">
    <subcellularLocation>
        <location evidence="2">Host cytoplasm</location>
    </subcellularLocation>
    <subcellularLocation>
        <location evidence="1">Host nucleus</location>
    </subcellularLocation>
    <subcellularLocation>
        <location evidence="3">Virion tegument</location>
    </subcellularLocation>
</comment>
<keyword evidence="7" id="KW-1035">Host cytoplasm</keyword>
<protein>
    <submittedName>
        <fullName evidence="8">Tegument protein UL21</fullName>
    </submittedName>
</protein>